<dbReference type="InterPro" id="IPR051461">
    <property type="entry name" value="UPF0750_membrane"/>
</dbReference>
<accession>A0AA35UM03</accession>
<evidence type="ECO:0000256" key="5">
    <source>
        <dbReference type="ARBA" id="ARBA00023136"/>
    </source>
</evidence>
<dbReference type="AlphaFoldDB" id="A0AA35UM03"/>
<keyword evidence="8" id="KW-1185">Reference proteome</keyword>
<dbReference type="PANTHER" id="PTHR33545">
    <property type="entry name" value="UPF0750 MEMBRANE PROTEIN YITT-RELATED"/>
    <property type="match status" value="1"/>
</dbReference>
<evidence type="ECO:0000256" key="2">
    <source>
        <dbReference type="ARBA" id="ARBA00022475"/>
    </source>
</evidence>
<reference evidence="7" key="1">
    <citation type="submission" date="2023-03" db="EMBL/GenBank/DDBJ databases">
        <authorList>
            <person name="Cleenwerck I."/>
        </authorList>
    </citation>
    <scope>NUCLEOTIDE SEQUENCE</scope>
    <source>
        <strain evidence="7">LMG 32879</strain>
    </source>
</reference>
<protein>
    <submittedName>
        <fullName evidence="7">YitT family protein</fullName>
    </submittedName>
</protein>
<feature type="transmembrane region" description="Helical" evidence="6">
    <location>
        <begin position="119"/>
        <end position="137"/>
    </location>
</feature>
<proteinExistence type="predicted"/>
<sequence>MSEKLIQSVEARPSGPRHTWGEDVYAFLIGCSMIVVGLVCLHRAGLVTGGVAGISLLLSYVVPLSPGMLFSVINVPFLLFAFRAMGHVFALKTTIASISITLLALVMPHIIGLSFIDPLFAAVFGGTIIGMGILSLARHQAGVGGTGVVTLWLQKAHGLNAGRTQLAIDAVILLTSLVALPWRQVLLSAISAAALSGVMIAFHRPDRYLVH</sequence>
<keyword evidence="4 6" id="KW-1133">Transmembrane helix</keyword>
<keyword evidence="5 6" id="KW-0472">Membrane</keyword>
<evidence type="ECO:0000256" key="1">
    <source>
        <dbReference type="ARBA" id="ARBA00004651"/>
    </source>
</evidence>
<dbReference type="Proteomes" id="UP001176960">
    <property type="component" value="Unassembled WGS sequence"/>
</dbReference>
<organism evidence="7 8">
    <name type="scientific">Brytella acorum</name>
    <dbReference type="NCBI Taxonomy" id="2959299"/>
    <lineage>
        <taxon>Bacteria</taxon>
        <taxon>Pseudomonadati</taxon>
        <taxon>Pseudomonadota</taxon>
        <taxon>Alphaproteobacteria</taxon>
        <taxon>Acetobacterales</taxon>
        <taxon>Acetobacteraceae</taxon>
        <taxon>Brytella</taxon>
    </lineage>
</organism>
<name>A0AA35UM03_9PROT</name>
<gene>
    <name evidence="7" type="ORF">LMG32879_000717</name>
</gene>
<feature type="transmembrane region" description="Helical" evidence="6">
    <location>
        <begin position="24"/>
        <end position="45"/>
    </location>
</feature>
<dbReference type="EMBL" id="CATKSH010000003">
    <property type="protein sequence ID" value="CAI9119891.1"/>
    <property type="molecule type" value="Genomic_DNA"/>
</dbReference>
<evidence type="ECO:0000256" key="3">
    <source>
        <dbReference type="ARBA" id="ARBA00022692"/>
    </source>
</evidence>
<keyword evidence="3 6" id="KW-0812">Transmembrane</keyword>
<dbReference type="InterPro" id="IPR003740">
    <property type="entry name" value="YitT"/>
</dbReference>
<dbReference type="PANTHER" id="PTHR33545:SF5">
    <property type="entry name" value="UPF0750 MEMBRANE PROTEIN YITT"/>
    <property type="match status" value="1"/>
</dbReference>
<feature type="transmembrane region" description="Helical" evidence="6">
    <location>
        <begin position="185"/>
        <end position="202"/>
    </location>
</feature>
<feature type="transmembrane region" description="Helical" evidence="6">
    <location>
        <begin position="94"/>
        <end position="113"/>
    </location>
</feature>
<evidence type="ECO:0000313" key="7">
    <source>
        <dbReference type="EMBL" id="CAI9119891.1"/>
    </source>
</evidence>
<evidence type="ECO:0000256" key="6">
    <source>
        <dbReference type="SAM" id="Phobius"/>
    </source>
</evidence>
<evidence type="ECO:0000256" key="4">
    <source>
        <dbReference type="ARBA" id="ARBA00022989"/>
    </source>
</evidence>
<comment type="subcellular location">
    <subcellularLocation>
        <location evidence="1">Cell membrane</location>
        <topology evidence="1">Multi-pass membrane protein</topology>
    </subcellularLocation>
</comment>
<comment type="caution">
    <text evidence="7">The sequence shown here is derived from an EMBL/GenBank/DDBJ whole genome shotgun (WGS) entry which is preliminary data.</text>
</comment>
<keyword evidence="2" id="KW-1003">Cell membrane</keyword>
<dbReference type="GO" id="GO:0005886">
    <property type="term" value="C:plasma membrane"/>
    <property type="evidence" value="ECO:0007669"/>
    <property type="project" value="UniProtKB-SubCell"/>
</dbReference>
<feature type="transmembrane region" description="Helical" evidence="6">
    <location>
        <begin position="57"/>
        <end position="82"/>
    </location>
</feature>
<evidence type="ECO:0000313" key="8">
    <source>
        <dbReference type="Proteomes" id="UP001176960"/>
    </source>
</evidence>
<dbReference type="Pfam" id="PF02588">
    <property type="entry name" value="YitT_membrane"/>
    <property type="match status" value="1"/>
</dbReference>
<dbReference type="RefSeq" id="WP_289840868.1">
    <property type="nucleotide sequence ID" value="NZ_CATKSH010000003.1"/>
</dbReference>